<dbReference type="EMBL" id="AP028947">
    <property type="protein sequence ID" value="BET27272.1"/>
    <property type="molecule type" value="Genomic_DNA"/>
</dbReference>
<evidence type="ECO:0000313" key="1">
    <source>
        <dbReference type="EMBL" id="BET27272.1"/>
    </source>
</evidence>
<dbReference type="KEGG" id="lto:RGQ30_27730"/>
<sequence>MGTQELSSDRLYWEDSKRQAHANRVLQLKKGNIVTAERFCDMLGIKPEDLELRVKDFRVIKLELDGEFYYPKFYGKRGINCSELEQVAQILAPIDAWGRWVFFMQRKLTLNGKTPLQALSQNKFEKVLDAARGYVEL</sequence>
<evidence type="ECO:0000313" key="2">
    <source>
        <dbReference type="Proteomes" id="UP001329151"/>
    </source>
</evidence>
<proteinExistence type="predicted"/>
<protein>
    <submittedName>
        <fullName evidence="1">Uncharacterized protein</fullName>
    </submittedName>
</protein>
<gene>
    <name evidence="1" type="ORF">RGQ30_27730</name>
</gene>
<reference evidence="1 2" key="1">
    <citation type="submission" date="2023-10" db="EMBL/GenBank/DDBJ databases">
        <title>Complete Genome Sequence of Limnobacter thiooxidans CS-K2T, Isolated from freshwater lake sediments in Bavaria, Germany.</title>
        <authorList>
            <person name="Naruki M."/>
            <person name="Watanabe A."/>
            <person name="Warashina T."/>
            <person name="Morita T."/>
            <person name="Arakawa K."/>
        </authorList>
    </citation>
    <scope>NUCLEOTIDE SEQUENCE [LARGE SCALE GENOMIC DNA]</scope>
    <source>
        <strain evidence="1 2">CS-K2</strain>
    </source>
</reference>
<dbReference type="Proteomes" id="UP001329151">
    <property type="component" value="Chromosome"/>
</dbReference>
<accession>A0AA86J0E5</accession>
<keyword evidence="2" id="KW-1185">Reference proteome</keyword>
<organism evidence="1 2">
    <name type="scientific">Limnobacter thiooxidans</name>
    <dbReference type="NCBI Taxonomy" id="131080"/>
    <lineage>
        <taxon>Bacteria</taxon>
        <taxon>Pseudomonadati</taxon>
        <taxon>Pseudomonadota</taxon>
        <taxon>Betaproteobacteria</taxon>
        <taxon>Burkholderiales</taxon>
        <taxon>Burkholderiaceae</taxon>
        <taxon>Limnobacter</taxon>
    </lineage>
</organism>
<dbReference type="RefSeq" id="WP_130557630.1">
    <property type="nucleotide sequence ID" value="NZ_AP028947.1"/>
</dbReference>
<dbReference type="AlphaFoldDB" id="A0AA86J0E5"/>
<name>A0AA86J0E5_9BURK</name>